<proteinExistence type="inferred from homology"/>
<keyword evidence="1" id="KW-0560">Oxidoreductase</keyword>
<evidence type="ECO:0000313" key="4">
    <source>
        <dbReference type="EMBL" id="KZP22813.1"/>
    </source>
</evidence>
<dbReference type="PANTHER" id="PTHR10366:SF564">
    <property type="entry name" value="STEROL-4-ALPHA-CARBOXYLATE 3-DEHYDROGENASE, DECARBOXYLATING"/>
    <property type="match status" value="1"/>
</dbReference>
<dbReference type="Proteomes" id="UP000076532">
    <property type="component" value="Unassembled WGS sequence"/>
</dbReference>
<dbReference type="Pfam" id="PF01370">
    <property type="entry name" value="Epimerase"/>
    <property type="match status" value="1"/>
</dbReference>
<protein>
    <submittedName>
        <fullName evidence="4">NAD(P)-binding protein</fullName>
    </submittedName>
</protein>
<evidence type="ECO:0000256" key="1">
    <source>
        <dbReference type="ARBA" id="ARBA00023002"/>
    </source>
</evidence>
<dbReference type="AlphaFoldDB" id="A0A166LCL6"/>
<dbReference type="GO" id="GO:0016616">
    <property type="term" value="F:oxidoreductase activity, acting on the CH-OH group of donors, NAD or NADP as acceptor"/>
    <property type="evidence" value="ECO:0007669"/>
    <property type="project" value="TreeGrafter"/>
</dbReference>
<dbReference type="PANTHER" id="PTHR10366">
    <property type="entry name" value="NAD DEPENDENT EPIMERASE/DEHYDRATASE"/>
    <property type="match status" value="1"/>
</dbReference>
<dbReference type="Gene3D" id="3.40.50.720">
    <property type="entry name" value="NAD(P)-binding Rossmann-like Domain"/>
    <property type="match status" value="1"/>
</dbReference>
<dbReference type="InterPro" id="IPR050425">
    <property type="entry name" value="NAD(P)_dehydrat-like"/>
</dbReference>
<dbReference type="STRING" id="436010.A0A166LCL6"/>
<feature type="non-terminal residue" evidence="4">
    <location>
        <position position="1"/>
    </location>
</feature>
<organism evidence="4 5">
    <name type="scientific">Athelia psychrophila</name>
    <dbReference type="NCBI Taxonomy" id="1759441"/>
    <lineage>
        <taxon>Eukaryota</taxon>
        <taxon>Fungi</taxon>
        <taxon>Dikarya</taxon>
        <taxon>Basidiomycota</taxon>
        <taxon>Agaricomycotina</taxon>
        <taxon>Agaricomycetes</taxon>
        <taxon>Agaricomycetidae</taxon>
        <taxon>Atheliales</taxon>
        <taxon>Atheliaceae</taxon>
        <taxon>Athelia</taxon>
    </lineage>
</organism>
<name>A0A166LCL6_9AGAM</name>
<evidence type="ECO:0000256" key="2">
    <source>
        <dbReference type="ARBA" id="ARBA00023445"/>
    </source>
</evidence>
<dbReference type="EMBL" id="KV417537">
    <property type="protein sequence ID" value="KZP22813.1"/>
    <property type="molecule type" value="Genomic_DNA"/>
</dbReference>
<dbReference type="SUPFAM" id="SSF51735">
    <property type="entry name" value="NAD(P)-binding Rossmann-fold domains"/>
    <property type="match status" value="1"/>
</dbReference>
<dbReference type="OrthoDB" id="2735536at2759"/>
<gene>
    <name evidence="4" type="ORF">FIBSPDRAFT_824329</name>
</gene>
<comment type="similarity">
    <text evidence="2">Belongs to the NAD(P)-dependent epimerase/dehydratase family. Dihydroflavonol-4-reductase subfamily.</text>
</comment>
<dbReference type="InterPro" id="IPR036291">
    <property type="entry name" value="NAD(P)-bd_dom_sf"/>
</dbReference>
<keyword evidence="5" id="KW-1185">Reference proteome</keyword>
<accession>A0A166LCL6</accession>
<evidence type="ECO:0000259" key="3">
    <source>
        <dbReference type="Pfam" id="PF01370"/>
    </source>
</evidence>
<reference evidence="4 5" key="1">
    <citation type="journal article" date="2016" name="Mol. Biol. Evol.">
        <title>Comparative Genomics of Early-Diverging Mushroom-Forming Fungi Provides Insights into the Origins of Lignocellulose Decay Capabilities.</title>
        <authorList>
            <person name="Nagy L.G."/>
            <person name="Riley R."/>
            <person name="Tritt A."/>
            <person name="Adam C."/>
            <person name="Daum C."/>
            <person name="Floudas D."/>
            <person name="Sun H."/>
            <person name="Yadav J.S."/>
            <person name="Pangilinan J."/>
            <person name="Larsson K.H."/>
            <person name="Matsuura K."/>
            <person name="Barry K."/>
            <person name="Labutti K."/>
            <person name="Kuo R."/>
            <person name="Ohm R.A."/>
            <person name="Bhattacharya S.S."/>
            <person name="Shirouzu T."/>
            <person name="Yoshinaga Y."/>
            <person name="Martin F.M."/>
            <person name="Grigoriev I.V."/>
            <person name="Hibbett D.S."/>
        </authorList>
    </citation>
    <scope>NUCLEOTIDE SEQUENCE [LARGE SCALE GENOMIC DNA]</scope>
    <source>
        <strain evidence="4 5">CBS 109695</strain>
    </source>
</reference>
<sequence length="346" mass="37366">MPSDLILVTGASGYLGAHIVHQLLEKGYRVRGTARGSKLALAAKAFAKYGAQFEAVSVEDVITADISAYLVGVTAVMHTAAPLPGTGNNKHILDGAIEGSVNILRQAQKAGIKKIVYTSSIGAVRNSSGSLTDKGSYWNATTYEEALACNEMGAYRGAKSLAEKAVWELADRHKDLDITTICPPFLYGPFAPGFSIPNPDYVALSTTLSIYRLFIPASTKFPSAAGYLDVRDLARAHVGALTSPPPSLVGRKRVVMASPYALSYKAAVELIGEQRPGLRNRLVNPRAAPIFSRLQVDLERVAVLTGVDVHSYIPWQQTILETVDDLLKFELEWVTKGCHIQIPPYL</sequence>
<feature type="domain" description="NAD-dependent epimerase/dehydratase" evidence="3">
    <location>
        <begin position="6"/>
        <end position="243"/>
    </location>
</feature>
<dbReference type="InterPro" id="IPR001509">
    <property type="entry name" value="Epimerase_deHydtase"/>
</dbReference>
<evidence type="ECO:0000313" key="5">
    <source>
        <dbReference type="Proteomes" id="UP000076532"/>
    </source>
</evidence>